<evidence type="ECO:0000313" key="3">
    <source>
        <dbReference type="EMBL" id="KZL80117.1"/>
    </source>
</evidence>
<proteinExistence type="predicted"/>
<keyword evidence="2" id="KW-0472">Membrane</keyword>
<evidence type="ECO:0000313" key="4">
    <source>
        <dbReference type="Proteomes" id="UP000076584"/>
    </source>
</evidence>
<protein>
    <submittedName>
        <fullName evidence="3">Uncharacterized protein</fullName>
    </submittedName>
</protein>
<reference evidence="3 4" key="1">
    <citation type="submission" date="2015-06" db="EMBL/GenBank/DDBJ databases">
        <title>Survival trade-offs in plant roots during colonization by closely related pathogenic and mutualistic fungi.</title>
        <authorList>
            <person name="Hacquard S."/>
            <person name="Kracher B."/>
            <person name="Hiruma K."/>
            <person name="Weinman A."/>
            <person name="Muench P."/>
            <person name="Garrido Oter R."/>
            <person name="Ver Loren van Themaat E."/>
            <person name="Dallerey J.-F."/>
            <person name="Damm U."/>
            <person name="Henrissat B."/>
            <person name="Lespinet O."/>
            <person name="Thon M."/>
            <person name="Kemen E."/>
            <person name="McHardy A.C."/>
            <person name="Schulze-Lefert P."/>
            <person name="O'Connell R.J."/>
        </authorList>
    </citation>
    <scope>NUCLEOTIDE SEQUENCE [LARGE SCALE GENOMIC DNA]</scope>
    <source>
        <strain evidence="3 4">MAFF 238704</strain>
    </source>
</reference>
<keyword evidence="2" id="KW-1133">Transmembrane helix</keyword>
<feature type="transmembrane region" description="Helical" evidence="2">
    <location>
        <begin position="220"/>
        <end position="237"/>
    </location>
</feature>
<evidence type="ECO:0000256" key="2">
    <source>
        <dbReference type="SAM" id="Phobius"/>
    </source>
</evidence>
<gene>
    <name evidence="3" type="ORF">CI238_05392</name>
</gene>
<feature type="transmembrane region" description="Helical" evidence="2">
    <location>
        <begin position="178"/>
        <end position="199"/>
    </location>
</feature>
<evidence type="ECO:0000256" key="1">
    <source>
        <dbReference type="SAM" id="MobiDB-lite"/>
    </source>
</evidence>
<dbReference type="Proteomes" id="UP000076584">
    <property type="component" value="Unassembled WGS sequence"/>
</dbReference>
<comment type="caution">
    <text evidence="3">The sequence shown here is derived from an EMBL/GenBank/DDBJ whole genome shotgun (WGS) entry which is preliminary data.</text>
</comment>
<dbReference type="AlphaFoldDB" id="A0A167AGI7"/>
<feature type="region of interest" description="Disordered" evidence="1">
    <location>
        <begin position="56"/>
        <end position="123"/>
    </location>
</feature>
<dbReference type="EMBL" id="LFIW01001979">
    <property type="protein sequence ID" value="KZL80117.1"/>
    <property type="molecule type" value="Genomic_DNA"/>
</dbReference>
<dbReference type="STRING" id="1573173.A0A167AGI7"/>
<feature type="non-terminal residue" evidence="3">
    <location>
        <position position="1"/>
    </location>
</feature>
<feature type="compositionally biased region" description="Low complexity" evidence="1">
    <location>
        <begin position="87"/>
        <end position="103"/>
    </location>
</feature>
<organism evidence="3 4">
    <name type="scientific">Colletotrichum incanum</name>
    <name type="common">Soybean anthracnose fungus</name>
    <dbReference type="NCBI Taxonomy" id="1573173"/>
    <lineage>
        <taxon>Eukaryota</taxon>
        <taxon>Fungi</taxon>
        <taxon>Dikarya</taxon>
        <taxon>Ascomycota</taxon>
        <taxon>Pezizomycotina</taxon>
        <taxon>Sordariomycetes</taxon>
        <taxon>Hypocreomycetidae</taxon>
        <taxon>Glomerellales</taxon>
        <taxon>Glomerellaceae</taxon>
        <taxon>Colletotrichum</taxon>
        <taxon>Colletotrichum spaethianum species complex</taxon>
    </lineage>
</organism>
<feature type="transmembrane region" description="Helical" evidence="2">
    <location>
        <begin position="134"/>
        <end position="158"/>
    </location>
</feature>
<keyword evidence="2" id="KW-0812">Transmembrane</keyword>
<accession>A0A167AGI7</accession>
<feature type="transmembrane region" description="Helical" evidence="2">
    <location>
        <begin position="257"/>
        <end position="277"/>
    </location>
</feature>
<name>A0A167AGI7_COLIC</name>
<sequence>KRVDRKGERGKDNTAKGKGGEAYVRTHTYTAVNAATDAVMSLHNGAYSHQGYSAPPYSQGYHHPPGGQMYANGHNNTQIYYTPDNDAASSTHSTSARHQQQQHWYGQPARPRSGGSACSPETDRFNRKRRRCTYMYYVLRQIAIIVPLVVMFLNINIYVSRKGKYLNDSTSPADPIFYTLWLTVPISCLLLIWSVTAVICRKRAPYRGGIPKHFHFGMELCFTLGTTICWILLVIQIESKKSNGYYAYPYIQYEAALAFLLGLMMMSQFGLIARAWFEFTNDRTRHENEAMVQV</sequence>
<keyword evidence="4" id="KW-1185">Reference proteome</keyword>